<sequence>MLYFGNLIPSKAMGDKSSSYRSFYLIPNSVIKGLQNQCEE</sequence>
<protein>
    <submittedName>
        <fullName evidence="1">Uncharacterized protein</fullName>
    </submittedName>
</protein>
<dbReference type="AlphaFoldDB" id="A0A0L8FVZ4"/>
<dbReference type="EMBL" id="KQ426154">
    <property type="protein sequence ID" value="KOF68580.1"/>
    <property type="molecule type" value="Genomic_DNA"/>
</dbReference>
<accession>A0A0L8FVZ4</accession>
<gene>
    <name evidence="1" type="ORF">OCBIM_22006932mg</name>
</gene>
<proteinExistence type="predicted"/>
<name>A0A0L8FVZ4_OCTBM</name>
<reference evidence="1" key="1">
    <citation type="submission" date="2015-07" db="EMBL/GenBank/DDBJ databases">
        <title>MeaNS - Measles Nucleotide Surveillance Program.</title>
        <authorList>
            <person name="Tran T."/>
            <person name="Druce J."/>
        </authorList>
    </citation>
    <scope>NUCLEOTIDE SEQUENCE</scope>
    <source>
        <strain evidence="1">UCB-OBI-ISO-001</strain>
        <tissue evidence="1">Gonad</tissue>
    </source>
</reference>
<evidence type="ECO:0000313" key="1">
    <source>
        <dbReference type="EMBL" id="KOF68580.1"/>
    </source>
</evidence>
<organism evidence="1">
    <name type="scientific">Octopus bimaculoides</name>
    <name type="common">California two-spotted octopus</name>
    <dbReference type="NCBI Taxonomy" id="37653"/>
    <lineage>
        <taxon>Eukaryota</taxon>
        <taxon>Metazoa</taxon>
        <taxon>Spiralia</taxon>
        <taxon>Lophotrochozoa</taxon>
        <taxon>Mollusca</taxon>
        <taxon>Cephalopoda</taxon>
        <taxon>Coleoidea</taxon>
        <taxon>Octopodiformes</taxon>
        <taxon>Octopoda</taxon>
        <taxon>Incirrata</taxon>
        <taxon>Octopodidae</taxon>
        <taxon>Octopus</taxon>
    </lineage>
</organism>